<protein>
    <submittedName>
        <fullName evidence="6">NAD(P)/FAD-dependent oxidoreductase</fullName>
    </submittedName>
</protein>
<dbReference type="RefSeq" id="WP_344121628.1">
    <property type="nucleotide sequence ID" value="NZ_BAAAOA010000017.1"/>
</dbReference>
<feature type="region of interest" description="Disordered" evidence="4">
    <location>
        <begin position="302"/>
        <end position="322"/>
    </location>
</feature>
<dbReference type="SUPFAM" id="SSF51905">
    <property type="entry name" value="FAD/NAD(P)-binding domain"/>
    <property type="match status" value="1"/>
</dbReference>
<dbReference type="InterPro" id="IPR036188">
    <property type="entry name" value="FAD/NAD-bd_sf"/>
</dbReference>
<dbReference type="InterPro" id="IPR023753">
    <property type="entry name" value="FAD/NAD-binding_dom"/>
</dbReference>
<feature type="domain" description="FAD/NAD(P)-binding" evidence="5">
    <location>
        <begin position="10"/>
        <end position="289"/>
    </location>
</feature>
<evidence type="ECO:0000256" key="3">
    <source>
        <dbReference type="ARBA" id="ARBA00048132"/>
    </source>
</evidence>
<comment type="caution">
    <text evidence="6">The sequence shown here is derived from an EMBL/GenBank/DDBJ whole genome shotgun (WGS) entry which is preliminary data.</text>
</comment>
<dbReference type="PRINTS" id="PR00469">
    <property type="entry name" value="PNDRDTASEII"/>
</dbReference>
<name>A0ABP4WNJ8_9MICC</name>
<gene>
    <name evidence="6" type="ORF">GCM10009767_17460</name>
</gene>
<keyword evidence="2" id="KW-0560">Oxidoreductase</keyword>
<dbReference type="PRINTS" id="PR00368">
    <property type="entry name" value="FADPNR"/>
</dbReference>
<keyword evidence="7" id="KW-1185">Reference proteome</keyword>
<reference evidence="7" key="1">
    <citation type="journal article" date="2019" name="Int. J. Syst. Evol. Microbiol.">
        <title>The Global Catalogue of Microorganisms (GCM) 10K type strain sequencing project: providing services to taxonomists for standard genome sequencing and annotation.</title>
        <authorList>
            <consortium name="The Broad Institute Genomics Platform"/>
            <consortium name="The Broad Institute Genome Sequencing Center for Infectious Disease"/>
            <person name="Wu L."/>
            <person name="Ma J."/>
        </authorList>
    </citation>
    <scope>NUCLEOTIDE SEQUENCE [LARGE SCALE GENOMIC DNA]</scope>
    <source>
        <strain evidence="7">JCM 14735</strain>
    </source>
</reference>
<evidence type="ECO:0000256" key="1">
    <source>
        <dbReference type="ARBA" id="ARBA00022630"/>
    </source>
</evidence>
<dbReference type="EMBL" id="BAAAOA010000017">
    <property type="protein sequence ID" value="GAA1758757.1"/>
    <property type="molecule type" value="Genomic_DNA"/>
</dbReference>
<evidence type="ECO:0000313" key="7">
    <source>
        <dbReference type="Proteomes" id="UP001501204"/>
    </source>
</evidence>
<keyword evidence="1" id="KW-0285">Flavoprotein</keyword>
<dbReference type="InterPro" id="IPR050097">
    <property type="entry name" value="Ferredoxin-NADP_redctase_2"/>
</dbReference>
<sequence>MSRDLPSTVDALVVGGGVAGLSAATWLGRYQRSTLVIDAGQHRSRYTDHTHGLLGRDPISPHTLLAQARAGLDQYPHVILRDGTVAALERTEDGRFLATVDSMEITAQRIVLATGVRDQFPQIAGFEDHYGTDVYHCPACDGFDVRGQAVIVLGTGSHMPAYASEMLDWTDTVRVVTDTTDRAFAEDQRAALHEHGIEVVDGVAEALLGAPGALEGLRLTDGSLVEGTTVFFSYAHHPTNSLAAHLGCELDDEGHVVVNVCQLSSVEGVYAAGDITPGLQLVPIAIAQGVAAGVACATSLRGHGTTDQAPDPAPPTHRFTTE</sequence>
<dbReference type="Gene3D" id="3.50.50.60">
    <property type="entry name" value="FAD/NAD(P)-binding domain"/>
    <property type="match status" value="2"/>
</dbReference>
<comment type="catalytic activity">
    <reaction evidence="3">
        <text>[thioredoxin]-dithiol + NADP(+) = [thioredoxin]-disulfide + NADPH + H(+)</text>
        <dbReference type="Rhea" id="RHEA:20345"/>
        <dbReference type="Rhea" id="RHEA-COMP:10698"/>
        <dbReference type="Rhea" id="RHEA-COMP:10700"/>
        <dbReference type="ChEBI" id="CHEBI:15378"/>
        <dbReference type="ChEBI" id="CHEBI:29950"/>
        <dbReference type="ChEBI" id="CHEBI:50058"/>
        <dbReference type="ChEBI" id="CHEBI:57783"/>
        <dbReference type="ChEBI" id="CHEBI:58349"/>
        <dbReference type="EC" id="1.8.1.9"/>
    </reaction>
</comment>
<evidence type="ECO:0000259" key="5">
    <source>
        <dbReference type="Pfam" id="PF07992"/>
    </source>
</evidence>
<dbReference type="Pfam" id="PF07992">
    <property type="entry name" value="Pyr_redox_2"/>
    <property type="match status" value="1"/>
</dbReference>
<proteinExistence type="predicted"/>
<dbReference type="Proteomes" id="UP001501204">
    <property type="component" value="Unassembled WGS sequence"/>
</dbReference>
<evidence type="ECO:0000256" key="2">
    <source>
        <dbReference type="ARBA" id="ARBA00023002"/>
    </source>
</evidence>
<organism evidence="6 7">
    <name type="scientific">Kocuria aegyptia</name>
    <dbReference type="NCBI Taxonomy" id="330943"/>
    <lineage>
        <taxon>Bacteria</taxon>
        <taxon>Bacillati</taxon>
        <taxon>Actinomycetota</taxon>
        <taxon>Actinomycetes</taxon>
        <taxon>Micrococcales</taxon>
        <taxon>Micrococcaceae</taxon>
        <taxon>Kocuria</taxon>
    </lineage>
</organism>
<dbReference type="PANTHER" id="PTHR48105">
    <property type="entry name" value="THIOREDOXIN REDUCTASE 1-RELATED-RELATED"/>
    <property type="match status" value="1"/>
</dbReference>
<evidence type="ECO:0000256" key="4">
    <source>
        <dbReference type="SAM" id="MobiDB-lite"/>
    </source>
</evidence>
<accession>A0ABP4WNJ8</accession>
<evidence type="ECO:0000313" key="6">
    <source>
        <dbReference type="EMBL" id="GAA1758757.1"/>
    </source>
</evidence>